<organism evidence="2 3">
    <name type="scientific">Streptomyces fuscichromogenes</name>
    <dbReference type="NCBI Taxonomy" id="1324013"/>
    <lineage>
        <taxon>Bacteria</taxon>
        <taxon>Bacillati</taxon>
        <taxon>Actinomycetota</taxon>
        <taxon>Actinomycetes</taxon>
        <taxon>Kitasatosporales</taxon>
        <taxon>Streptomycetaceae</taxon>
        <taxon>Streptomyces</taxon>
    </lineage>
</organism>
<reference evidence="2" key="2">
    <citation type="submission" date="2020-09" db="EMBL/GenBank/DDBJ databases">
        <authorList>
            <person name="Sun Q."/>
            <person name="Zhou Y."/>
        </authorList>
    </citation>
    <scope>NUCLEOTIDE SEQUENCE</scope>
    <source>
        <strain evidence="2">CGMCC 4.7110</strain>
    </source>
</reference>
<dbReference type="Proteomes" id="UP000653411">
    <property type="component" value="Unassembled WGS sequence"/>
</dbReference>
<accession>A0A917XQI9</accession>
<evidence type="ECO:0000313" key="3">
    <source>
        <dbReference type="Proteomes" id="UP000653411"/>
    </source>
</evidence>
<name>A0A917XQI9_9ACTN</name>
<comment type="caution">
    <text evidence="2">The sequence shown here is derived from an EMBL/GenBank/DDBJ whole genome shotgun (WGS) entry which is preliminary data.</text>
</comment>
<dbReference type="RefSeq" id="WP_189269652.1">
    <property type="nucleotide sequence ID" value="NZ_BMML01000057.1"/>
</dbReference>
<feature type="compositionally biased region" description="Acidic residues" evidence="1">
    <location>
        <begin position="146"/>
        <end position="157"/>
    </location>
</feature>
<dbReference type="EMBL" id="BMML01000057">
    <property type="protein sequence ID" value="GGN46738.1"/>
    <property type="molecule type" value="Genomic_DNA"/>
</dbReference>
<sequence length="174" mass="19481">MTKSGNDHLKRQAREIARASGRRFPDVLAELRRAPATAVRRPSTELVLVCRGLAHPIDGGRCRREAGHQNLDGSWGWCSWEPGAAVLVWAGYLIAQDQARRAAEDARRAALTPQERAAEDAEAEAEYRADMAYEGSEPYDWRDDKYYDDDPQDDAEDRADAGGDPYITSYLEAR</sequence>
<proteinExistence type="predicted"/>
<protein>
    <submittedName>
        <fullName evidence="2">Uncharacterized protein</fullName>
    </submittedName>
</protein>
<reference evidence="2" key="1">
    <citation type="journal article" date="2014" name="Int. J. Syst. Evol. Microbiol.">
        <title>Complete genome sequence of Corynebacterium casei LMG S-19264T (=DSM 44701T), isolated from a smear-ripened cheese.</title>
        <authorList>
            <consortium name="US DOE Joint Genome Institute (JGI-PGF)"/>
            <person name="Walter F."/>
            <person name="Albersmeier A."/>
            <person name="Kalinowski J."/>
            <person name="Ruckert C."/>
        </authorList>
    </citation>
    <scope>NUCLEOTIDE SEQUENCE</scope>
    <source>
        <strain evidence="2">CGMCC 4.7110</strain>
    </source>
</reference>
<gene>
    <name evidence="2" type="ORF">GCM10011578_099830</name>
</gene>
<evidence type="ECO:0000256" key="1">
    <source>
        <dbReference type="SAM" id="MobiDB-lite"/>
    </source>
</evidence>
<keyword evidence="3" id="KW-1185">Reference proteome</keyword>
<dbReference type="AlphaFoldDB" id="A0A917XQI9"/>
<evidence type="ECO:0000313" key="2">
    <source>
        <dbReference type="EMBL" id="GGN46738.1"/>
    </source>
</evidence>
<feature type="region of interest" description="Disordered" evidence="1">
    <location>
        <begin position="111"/>
        <end position="174"/>
    </location>
</feature>